<sequence>MTIRIAVFKCGTLDHRTILGSFLTKTAPDGLVNPFELDLFNVYEDEYPANIDDYNVVWLTGSSSNVPDPEPWILKLGRLVHDIAENHTKIKLVGICFGHQLISHAVFGSKVDVNPKGLEIGPYDVFLNAVGQAYFEPEVDKLWLEMWHAYMVFSPTLISKLRGIADAGNRTRNFLVYKWGSSELTPNQGSVSRGISDFSRSPTTSAEEIVLDRDLIYAETRIFTSQGHPEYTKDLIAEFIDESEQSGDITKEQADDARRRNELNKVLDEQKMGEVIWKVMLTPLKI</sequence>
<dbReference type="EMBL" id="JH711576">
    <property type="protein sequence ID" value="EIW83175.1"/>
    <property type="molecule type" value="Genomic_DNA"/>
</dbReference>
<gene>
    <name evidence="1" type="ORF">CONPUDRAFT_81223</name>
</gene>
<dbReference type="PROSITE" id="PS51273">
    <property type="entry name" value="GATASE_TYPE_1"/>
    <property type="match status" value="1"/>
</dbReference>
<dbReference type="GO" id="GO:0005634">
    <property type="term" value="C:nucleus"/>
    <property type="evidence" value="ECO:0007669"/>
    <property type="project" value="TreeGrafter"/>
</dbReference>
<dbReference type="Gene3D" id="3.40.50.880">
    <property type="match status" value="1"/>
</dbReference>
<dbReference type="Proteomes" id="UP000053558">
    <property type="component" value="Unassembled WGS sequence"/>
</dbReference>
<dbReference type="SUPFAM" id="SSF52317">
    <property type="entry name" value="Class I glutamine amidotransferase-like"/>
    <property type="match status" value="1"/>
</dbReference>
<evidence type="ECO:0000313" key="2">
    <source>
        <dbReference type="Proteomes" id="UP000053558"/>
    </source>
</evidence>
<dbReference type="OrthoDB" id="92161at2759"/>
<dbReference type="InterPro" id="IPR044992">
    <property type="entry name" value="ChyE-like"/>
</dbReference>
<keyword evidence="2" id="KW-1185">Reference proteome</keyword>
<dbReference type="PANTHER" id="PTHR42695:SF5">
    <property type="entry name" value="GLUTAMINE AMIDOTRANSFERASE YLR126C-RELATED"/>
    <property type="match status" value="1"/>
</dbReference>
<dbReference type="InterPro" id="IPR029062">
    <property type="entry name" value="Class_I_gatase-like"/>
</dbReference>
<accession>A0A5M3MWU5</accession>
<dbReference type="PANTHER" id="PTHR42695">
    <property type="entry name" value="GLUTAMINE AMIDOTRANSFERASE YLR126C-RELATED"/>
    <property type="match status" value="1"/>
</dbReference>
<dbReference type="CDD" id="cd01741">
    <property type="entry name" value="GATase1_1"/>
    <property type="match status" value="1"/>
</dbReference>
<name>A0A5M3MWU5_CONPW</name>
<proteinExistence type="predicted"/>
<organism evidence="1 2">
    <name type="scientific">Coniophora puteana (strain RWD-64-598)</name>
    <name type="common">Brown rot fungus</name>
    <dbReference type="NCBI Taxonomy" id="741705"/>
    <lineage>
        <taxon>Eukaryota</taxon>
        <taxon>Fungi</taxon>
        <taxon>Dikarya</taxon>
        <taxon>Basidiomycota</taxon>
        <taxon>Agaricomycotina</taxon>
        <taxon>Agaricomycetes</taxon>
        <taxon>Agaricomycetidae</taxon>
        <taxon>Boletales</taxon>
        <taxon>Coniophorineae</taxon>
        <taxon>Coniophoraceae</taxon>
        <taxon>Coniophora</taxon>
    </lineage>
</organism>
<dbReference type="GeneID" id="19210202"/>
<dbReference type="RefSeq" id="XP_007766544.1">
    <property type="nucleotide sequence ID" value="XM_007768354.1"/>
</dbReference>
<dbReference type="GO" id="GO:0005829">
    <property type="term" value="C:cytosol"/>
    <property type="evidence" value="ECO:0007669"/>
    <property type="project" value="TreeGrafter"/>
</dbReference>
<reference evidence="2" key="1">
    <citation type="journal article" date="2012" name="Science">
        <title>The Paleozoic origin of enzymatic lignin decomposition reconstructed from 31 fungal genomes.</title>
        <authorList>
            <person name="Floudas D."/>
            <person name="Binder M."/>
            <person name="Riley R."/>
            <person name="Barry K."/>
            <person name="Blanchette R.A."/>
            <person name="Henrissat B."/>
            <person name="Martinez A.T."/>
            <person name="Otillar R."/>
            <person name="Spatafora J.W."/>
            <person name="Yadav J.S."/>
            <person name="Aerts A."/>
            <person name="Benoit I."/>
            <person name="Boyd A."/>
            <person name="Carlson A."/>
            <person name="Copeland A."/>
            <person name="Coutinho P.M."/>
            <person name="de Vries R.P."/>
            <person name="Ferreira P."/>
            <person name="Findley K."/>
            <person name="Foster B."/>
            <person name="Gaskell J."/>
            <person name="Glotzer D."/>
            <person name="Gorecki P."/>
            <person name="Heitman J."/>
            <person name="Hesse C."/>
            <person name="Hori C."/>
            <person name="Igarashi K."/>
            <person name="Jurgens J.A."/>
            <person name="Kallen N."/>
            <person name="Kersten P."/>
            <person name="Kohler A."/>
            <person name="Kuees U."/>
            <person name="Kumar T.K.A."/>
            <person name="Kuo A."/>
            <person name="LaButti K."/>
            <person name="Larrondo L.F."/>
            <person name="Lindquist E."/>
            <person name="Ling A."/>
            <person name="Lombard V."/>
            <person name="Lucas S."/>
            <person name="Lundell T."/>
            <person name="Martin R."/>
            <person name="McLaughlin D.J."/>
            <person name="Morgenstern I."/>
            <person name="Morin E."/>
            <person name="Murat C."/>
            <person name="Nagy L.G."/>
            <person name="Nolan M."/>
            <person name="Ohm R.A."/>
            <person name="Patyshakuliyeva A."/>
            <person name="Rokas A."/>
            <person name="Ruiz-Duenas F.J."/>
            <person name="Sabat G."/>
            <person name="Salamov A."/>
            <person name="Samejima M."/>
            <person name="Schmutz J."/>
            <person name="Slot J.C."/>
            <person name="St John F."/>
            <person name="Stenlid J."/>
            <person name="Sun H."/>
            <person name="Sun S."/>
            <person name="Syed K."/>
            <person name="Tsang A."/>
            <person name="Wiebenga A."/>
            <person name="Young D."/>
            <person name="Pisabarro A."/>
            <person name="Eastwood D.C."/>
            <person name="Martin F."/>
            <person name="Cullen D."/>
            <person name="Grigoriev I.V."/>
            <person name="Hibbett D.S."/>
        </authorList>
    </citation>
    <scope>NUCLEOTIDE SEQUENCE [LARGE SCALE GENOMIC DNA]</scope>
    <source>
        <strain evidence="2">RWD-64-598 SS2</strain>
    </source>
</reference>
<comment type="caution">
    <text evidence="1">The sequence shown here is derived from an EMBL/GenBank/DDBJ whole genome shotgun (WGS) entry which is preliminary data.</text>
</comment>
<protein>
    <submittedName>
        <fullName evidence="1">Uncharacterized protein</fullName>
    </submittedName>
</protein>
<dbReference type="KEGG" id="cput:CONPUDRAFT_81223"/>
<dbReference type="AlphaFoldDB" id="A0A5M3MWU5"/>
<evidence type="ECO:0000313" key="1">
    <source>
        <dbReference type="EMBL" id="EIW83175.1"/>
    </source>
</evidence>